<dbReference type="InterPro" id="IPR016162">
    <property type="entry name" value="Ald_DH_N"/>
</dbReference>
<evidence type="ECO:0000256" key="4">
    <source>
        <dbReference type="SAM" id="Phobius"/>
    </source>
</evidence>
<protein>
    <recommendedName>
        <fullName evidence="3">Aldehyde dehydrogenase</fullName>
    </recommendedName>
</protein>
<evidence type="ECO:0000313" key="6">
    <source>
        <dbReference type="EMBL" id="KAK7204235.1"/>
    </source>
</evidence>
<dbReference type="PANTHER" id="PTHR43570:SF16">
    <property type="entry name" value="ALDEHYDE DEHYDROGENASE TYPE III, ISOFORM Q"/>
    <property type="match status" value="1"/>
</dbReference>
<keyword evidence="2 3" id="KW-0560">Oxidoreductase</keyword>
<dbReference type="SUPFAM" id="SSF53720">
    <property type="entry name" value="ALDH-like"/>
    <property type="match status" value="1"/>
</dbReference>
<dbReference type="InterPro" id="IPR016161">
    <property type="entry name" value="Ald_DH/histidinol_DH"/>
</dbReference>
<feature type="transmembrane region" description="Helical" evidence="4">
    <location>
        <begin position="114"/>
        <end position="135"/>
    </location>
</feature>
<sequence>MTVTYTTPEELAESLSILRTTFSSGKTKDIAWRKWQLKQVWWMIHDNEDAIVQALQQDLNRHRFESYASDILGIKSDILDQLEHVEKWAADHIPKEAGFIFGTLGKARVRKEPLGVALIIGAWNFPLLLLLQPMLAAITAGNCVLLKPSELAVACETLLVDLVPKYLDQDAIRIVTAGPNEMPEILKQKYDHIFFTGSNKIARFITAAAAKHLTPTVLELGGQGPAIVTKLADVDLAAKRIAYAKFLNAGQICLSVNHVFVDPAVYDQFIESISKWNDKFLGEGKGDLCQIINDRNYARLEKMLAATQGKVVYGRKGDARQRLLYPTVVGDISMSDPLLSEELFGPILPVVKADYKSAYEIIRKMDHPLAIYIFSSSQAEIDEIIANTNSGGVTINDVLMHAGVHGAPFGGVGESGYGYYHGVHGFDAFTHTRTIVGPPTWLDKVMSFRYPPFHVKHIPKIEVKNKIGFKRGETLADQKIKSGSGPFSRAKTVISIVVLLAGLFLLTGASDGFKASLFNICSTYSEKYLRPLIHSVQLTLPKS</sequence>
<accession>A0ABR1F307</accession>
<keyword evidence="4" id="KW-1133">Transmembrane helix</keyword>
<reference evidence="6 7" key="1">
    <citation type="submission" date="2024-03" db="EMBL/GenBank/DDBJ databases">
        <title>Genome-scale model development and genomic sequencing of the oleaginous clade Lipomyces.</title>
        <authorList>
            <consortium name="Lawrence Berkeley National Laboratory"/>
            <person name="Czajka J.J."/>
            <person name="Han Y."/>
            <person name="Kim J."/>
            <person name="Mondo S.J."/>
            <person name="Hofstad B.A."/>
            <person name="Robles A."/>
            <person name="Haridas S."/>
            <person name="Riley R."/>
            <person name="LaButti K."/>
            <person name="Pangilinan J."/>
            <person name="Andreopoulos W."/>
            <person name="Lipzen A."/>
            <person name="Yan J."/>
            <person name="Wang M."/>
            <person name="Ng V."/>
            <person name="Grigoriev I.V."/>
            <person name="Spatafora J.W."/>
            <person name="Magnuson J.K."/>
            <person name="Baker S.E."/>
            <person name="Pomraning K.R."/>
        </authorList>
    </citation>
    <scope>NUCLEOTIDE SEQUENCE [LARGE SCALE GENOMIC DNA]</scope>
    <source>
        <strain evidence="6 7">Phaff 52-87</strain>
    </source>
</reference>
<dbReference type="Gene3D" id="3.40.309.10">
    <property type="entry name" value="Aldehyde Dehydrogenase, Chain A, domain 2"/>
    <property type="match status" value="1"/>
</dbReference>
<dbReference type="InterPro" id="IPR016163">
    <property type="entry name" value="Ald_DH_C"/>
</dbReference>
<evidence type="ECO:0000256" key="3">
    <source>
        <dbReference type="PIRNR" id="PIRNR036492"/>
    </source>
</evidence>
<keyword evidence="4" id="KW-0812">Transmembrane</keyword>
<dbReference type="InterPro" id="IPR015590">
    <property type="entry name" value="Aldehyde_DH_dom"/>
</dbReference>
<comment type="similarity">
    <text evidence="1 3">Belongs to the aldehyde dehydrogenase family.</text>
</comment>
<dbReference type="CDD" id="cd07135">
    <property type="entry name" value="ALDH_F14-YMR110C"/>
    <property type="match status" value="1"/>
</dbReference>
<evidence type="ECO:0000313" key="7">
    <source>
        <dbReference type="Proteomes" id="UP001498771"/>
    </source>
</evidence>
<dbReference type="PIRSF" id="PIRSF036492">
    <property type="entry name" value="ALDH"/>
    <property type="match status" value="1"/>
</dbReference>
<dbReference type="Gene3D" id="3.40.605.10">
    <property type="entry name" value="Aldehyde Dehydrogenase, Chain A, domain 1"/>
    <property type="match status" value="1"/>
</dbReference>
<dbReference type="Proteomes" id="UP001498771">
    <property type="component" value="Unassembled WGS sequence"/>
</dbReference>
<proteinExistence type="inferred from homology"/>
<dbReference type="PANTHER" id="PTHR43570">
    <property type="entry name" value="ALDEHYDE DEHYDROGENASE"/>
    <property type="match status" value="1"/>
</dbReference>
<dbReference type="GeneID" id="90036366"/>
<evidence type="ECO:0000256" key="1">
    <source>
        <dbReference type="ARBA" id="ARBA00009986"/>
    </source>
</evidence>
<evidence type="ECO:0000259" key="5">
    <source>
        <dbReference type="Pfam" id="PF00171"/>
    </source>
</evidence>
<comment type="caution">
    <text evidence="6">The sequence shown here is derived from an EMBL/GenBank/DDBJ whole genome shotgun (WGS) entry which is preliminary data.</text>
</comment>
<dbReference type="RefSeq" id="XP_064767268.1">
    <property type="nucleotide sequence ID" value="XM_064910854.1"/>
</dbReference>
<name>A0ABR1F307_9ASCO</name>
<keyword evidence="4" id="KW-0472">Membrane</keyword>
<dbReference type="Pfam" id="PF00171">
    <property type="entry name" value="Aldedh"/>
    <property type="match status" value="1"/>
</dbReference>
<dbReference type="InterPro" id="IPR012394">
    <property type="entry name" value="Aldehyde_DH_NAD(P)"/>
</dbReference>
<feature type="domain" description="Aldehyde dehydrogenase" evidence="5">
    <location>
        <begin position="3"/>
        <end position="435"/>
    </location>
</feature>
<gene>
    <name evidence="6" type="ORF">BZA70DRAFT_259360</name>
</gene>
<organism evidence="6 7">
    <name type="scientific">Myxozyma melibiosi</name>
    <dbReference type="NCBI Taxonomy" id="54550"/>
    <lineage>
        <taxon>Eukaryota</taxon>
        <taxon>Fungi</taxon>
        <taxon>Dikarya</taxon>
        <taxon>Ascomycota</taxon>
        <taxon>Saccharomycotina</taxon>
        <taxon>Lipomycetes</taxon>
        <taxon>Lipomycetales</taxon>
        <taxon>Lipomycetaceae</taxon>
        <taxon>Myxozyma</taxon>
    </lineage>
</organism>
<dbReference type="EMBL" id="JBBJBU010000009">
    <property type="protein sequence ID" value="KAK7204235.1"/>
    <property type="molecule type" value="Genomic_DNA"/>
</dbReference>
<keyword evidence="7" id="KW-1185">Reference proteome</keyword>
<evidence type="ECO:0000256" key="2">
    <source>
        <dbReference type="ARBA" id="ARBA00023002"/>
    </source>
</evidence>